<dbReference type="PANTHER" id="PTHR11579">
    <property type="entry name" value="PROTEIN-L-ISOASPARTATE O-METHYLTRANSFERASE"/>
    <property type="match status" value="1"/>
</dbReference>
<sequence length="234" mass="24474">MTTTMTESGITSAAGNAAGSTTYEAMRHAMVASQLRTNAVNDTRVVAAMTQVPREAFLPADARSLAYRDSLINIGHGRSINLPMATGRLLTEAYLERGDRVLLIGAAGGYTAALLSGIVAEVVAVESHPALAQDARAALAGYGNVRVVEGPLPEGHAADAPYDVLLIDGAVEEVPAALIEQVRVGGRIATGLIENGVSRLATGRRTEGGFGLQPFADVDCTVLPGFERPRSFRF</sequence>
<dbReference type="CDD" id="cd02440">
    <property type="entry name" value="AdoMet_MTases"/>
    <property type="match status" value="1"/>
</dbReference>
<dbReference type="PANTHER" id="PTHR11579:SF18">
    <property type="entry name" value="PROTEIN-L-ISOASPARTATE O-METHYLTRANSFERASE"/>
    <property type="match status" value="1"/>
</dbReference>
<dbReference type="GO" id="GO:0005737">
    <property type="term" value="C:cytoplasm"/>
    <property type="evidence" value="ECO:0007669"/>
    <property type="project" value="TreeGrafter"/>
</dbReference>
<dbReference type="InterPro" id="IPR000682">
    <property type="entry name" value="PCMT"/>
</dbReference>
<organism evidence="4 5">
    <name type="scientific">Sphingomonas carotinifaciens</name>
    <dbReference type="NCBI Taxonomy" id="1166323"/>
    <lineage>
        <taxon>Bacteria</taxon>
        <taxon>Pseudomonadati</taxon>
        <taxon>Pseudomonadota</taxon>
        <taxon>Alphaproteobacteria</taxon>
        <taxon>Sphingomonadales</taxon>
        <taxon>Sphingomonadaceae</taxon>
        <taxon>Sphingomonas</taxon>
    </lineage>
</organism>
<dbReference type="SUPFAM" id="SSF53335">
    <property type="entry name" value="S-adenosyl-L-methionine-dependent methyltransferases"/>
    <property type="match status" value="1"/>
</dbReference>
<comment type="similarity">
    <text evidence="1">Belongs to the methyltransferase superfamily. L-isoaspartyl/D-aspartyl protein methyltransferase family.</text>
</comment>
<dbReference type="AlphaFoldDB" id="A0A1G7IWR2"/>
<keyword evidence="4" id="KW-0489">Methyltransferase</keyword>
<evidence type="ECO:0000256" key="3">
    <source>
        <dbReference type="ARBA" id="ARBA00030757"/>
    </source>
</evidence>
<keyword evidence="5" id="KW-1185">Reference proteome</keyword>
<dbReference type="Pfam" id="PF01135">
    <property type="entry name" value="PCMT"/>
    <property type="match status" value="1"/>
</dbReference>
<name>A0A1G7IWR2_9SPHN</name>
<dbReference type="GO" id="GO:0004719">
    <property type="term" value="F:protein-L-isoaspartate (D-aspartate) O-methyltransferase activity"/>
    <property type="evidence" value="ECO:0007669"/>
    <property type="project" value="InterPro"/>
</dbReference>
<dbReference type="EMBL" id="FNBI01000002">
    <property type="protein sequence ID" value="SDF17093.1"/>
    <property type="molecule type" value="Genomic_DNA"/>
</dbReference>
<gene>
    <name evidence="4" type="ORF">SAMN05216557_102410</name>
</gene>
<protein>
    <recommendedName>
        <fullName evidence="2">Protein-L-isoaspartate O-methyltransferase</fullName>
    </recommendedName>
    <alternativeName>
        <fullName evidence="3">Protein L-isoaspartyl methyltransferase</fullName>
    </alternativeName>
</protein>
<proteinExistence type="inferred from homology"/>
<evidence type="ECO:0000313" key="5">
    <source>
        <dbReference type="Proteomes" id="UP000323502"/>
    </source>
</evidence>
<dbReference type="Proteomes" id="UP000323502">
    <property type="component" value="Unassembled WGS sequence"/>
</dbReference>
<accession>A0A1G7IWR2</accession>
<reference evidence="4 5" key="1">
    <citation type="submission" date="2016-10" db="EMBL/GenBank/DDBJ databases">
        <authorList>
            <person name="Varghese N."/>
            <person name="Submissions S."/>
        </authorList>
    </citation>
    <scope>NUCLEOTIDE SEQUENCE [LARGE SCALE GENOMIC DNA]</scope>
    <source>
        <strain evidence="4 5">S7-754</strain>
    </source>
</reference>
<dbReference type="Gene3D" id="3.40.50.150">
    <property type="entry name" value="Vaccinia Virus protein VP39"/>
    <property type="match status" value="1"/>
</dbReference>
<evidence type="ECO:0000256" key="1">
    <source>
        <dbReference type="ARBA" id="ARBA00005369"/>
    </source>
</evidence>
<keyword evidence="4" id="KW-0808">Transferase</keyword>
<evidence type="ECO:0000313" key="4">
    <source>
        <dbReference type="EMBL" id="SDF17093.1"/>
    </source>
</evidence>
<dbReference type="InterPro" id="IPR029063">
    <property type="entry name" value="SAM-dependent_MTases_sf"/>
</dbReference>
<evidence type="ECO:0000256" key="2">
    <source>
        <dbReference type="ARBA" id="ARBA00013346"/>
    </source>
</evidence>
<dbReference type="GO" id="GO:0032259">
    <property type="term" value="P:methylation"/>
    <property type="evidence" value="ECO:0007669"/>
    <property type="project" value="UniProtKB-KW"/>
</dbReference>